<dbReference type="CDD" id="cd20952">
    <property type="entry name" value="IgI_5_Robo"/>
    <property type="match status" value="1"/>
</dbReference>
<accession>A0A6J2WUY8</accession>
<dbReference type="GO" id="GO:0051239">
    <property type="term" value="P:regulation of multicellular organismal process"/>
    <property type="evidence" value="ECO:0007669"/>
    <property type="project" value="UniProtKB-ARBA"/>
</dbReference>
<dbReference type="Gene3D" id="2.60.40.10">
    <property type="entry name" value="Immunoglobulins"/>
    <property type="match status" value="8"/>
</dbReference>
<dbReference type="SUPFAM" id="SSF49265">
    <property type="entry name" value="Fibronectin type III"/>
    <property type="match status" value="2"/>
</dbReference>
<keyword evidence="15" id="KW-0393">Immunoglobulin domain</keyword>
<evidence type="ECO:0000256" key="11">
    <source>
        <dbReference type="ARBA" id="ARBA00023136"/>
    </source>
</evidence>
<feature type="region of interest" description="Disordered" evidence="17">
    <location>
        <begin position="1365"/>
        <end position="1415"/>
    </location>
</feature>
<feature type="domain" description="Ig-like" evidence="20">
    <location>
        <begin position="131"/>
        <end position="218"/>
    </location>
</feature>
<dbReference type="OrthoDB" id="428111at2759"/>
<feature type="transmembrane region" description="Helical" evidence="18">
    <location>
        <begin position="864"/>
        <end position="886"/>
    </location>
</feature>
<dbReference type="GeneID" id="115828243"/>
<feature type="domain" description="Ig-like" evidence="20">
    <location>
        <begin position="29"/>
        <end position="125"/>
    </location>
</feature>
<feature type="compositionally biased region" description="Low complexity" evidence="17">
    <location>
        <begin position="1069"/>
        <end position="1078"/>
    </location>
</feature>
<feature type="domain" description="Ig-like" evidence="20">
    <location>
        <begin position="319"/>
        <end position="414"/>
    </location>
</feature>
<dbReference type="GO" id="GO:0022603">
    <property type="term" value="P:regulation of anatomical structure morphogenesis"/>
    <property type="evidence" value="ECO:0007669"/>
    <property type="project" value="UniProtKB-ARBA"/>
</dbReference>
<organism evidence="22 23">
    <name type="scientific">Chanos chanos</name>
    <name type="common">Milkfish</name>
    <name type="synonym">Mugil chanos</name>
    <dbReference type="NCBI Taxonomy" id="29144"/>
    <lineage>
        <taxon>Eukaryota</taxon>
        <taxon>Metazoa</taxon>
        <taxon>Chordata</taxon>
        <taxon>Craniata</taxon>
        <taxon>Vertebrata</taxon>
        <taxon>Euteleostomi</taxon>
        <taxon>Actinopterygii</taxon>
        <taxon>Neopterygii</taxon>
        <taxon>Teleostei</taxon>
        <taxon>Ostariophysi</taxon>
        <taxon>Gonorynchiformes</taxon>
        <taxon>Chanidae</taxon>
        <taxon>Chanos</taxon>
    </lineage>
</organism>
<dbReference type="InterPro" id="IPR003598">
    <property type="entry name" value="Ig_sub2"/>
</dbReference>
<keyword evidence="2" id="KW-0217">Developmental protein</keyword>
<evidence type="ECO:0000256" key="15">
    <source>
        <dbReference type="ARBA" id="ARBA00023319"/>
    </source>
</evidence>
<evidence type="ECO:0000256" key="8">
    <source>
        <dbReference type="ARBA" id="ARBA00022782"/>
    </source>
</evidence>
<evidence type="ECO:0000256" key="14">
    <source>
        <dbReference type="ARBA" id="ARBA00023180"/>
    </source>
</evidence>
<feature type="region of interest" description="Disordered" evidence="17">
    <location>
        <begin position="1048"/>
        <end position="1173"/>
    </location>
</feature>
<feature type="chain" id="PRO_5026907463" evidence="19">
    <location>
        <begin position="20"/>
        <end position="1415"/>
    </location>
</feature>
<dbReference type="FunFam" id="2.60.40.10:FF:000058">
    <property type="entry name" value="roundabout homolog 2 isoform X3"/>
    <property type="match status" value="1"/>
</dbReference>
<evidence type="ECO:0000259" key="21">
    <source>
        <dbReference type="PROSITE" id="PS50853"/>
    </source>
</evidence>
<feature type="compositionally biased region" description="Pro residues" evidence="17">
    <location>
        <begin position="1203"/>
        <end position="1212"/>
    </location>
</feature>
<dbReference type="FunFam" id="2.60.40.10:FF:000065">
    <property type="entry name" value="roundabout homolog 1 isoform X3"/>
    <property type="match status" value="1"/>
</dbReference>
<evidence type="ECO:0000256" key="13">
    <source>
        <dbReference type="ARBA" id="ARBA00023170"/>
    </source>
</evidence>
<evidence type="ECO:0000256" key="7">
    <source>
        <dbReference type="ARBA" id="ARBA00022737"/>
    </source>
</evidence>
<keyword evidence="13" id="KW-0675">Receptor</keyword>
<evidence type="ECO:0000259" key="20">
    <source>
        <dbReference type="PROSITE" id="PS50835"/>
    </source>
</evidence>
<dbReference type="InterPro" id="IPR003599">
    <property type="entry name" value="Ig_sub"/>
</dbReference>
<dbReference type="FunFam" id="2.60.40.10:FF:000008">
    <property type="entry name" value="roundabout homolog 2 isoform X2"/>
    <property type="match status" value="2"/>
</dbReference>
<dbReference type="InterPro" id="IPR013783">
    <property type="entry name" value="Ig-like_fold"/>
</dbReference>
<feature type="domain" description="Ig-like" evidence="20">
    <location>
        <begin position="223"/>
        <end position="310"/>
    </location>
</feature>
<dbReference type="FunFam" id="2.60.40.10:FF:000026">
    <property type="entry name" value="roundabout homolog 2 isoform X1"/>
    <property type="match status" value="1"/>
</dbReference>
<keyword evidence="6 19" id="KW-0732">Signal</keyword>
<evidence type="ECO:0000256" key="5">
    <source>
        <dbReference type="ARBA" id="ARBA00022692"/>
    </source>
</evidence>
<evidence type="ECO:0000256" key="6">
    <source>
        <dbReference type="ARBA" id="ARBA00022729"/>
    </source>
</evidence>
<keyword evidence="7" id="KW-0677">Repeat</keyword>
<protein>
    <submittedName>
        <fullName evidence="23">Roundabout homolog 2-like</fullName>
    </submittedName>
</protein>
<sequence>MRVLQYISLYGFLLIHVSGSRLRQEDYPPRIVEHPSDLIVSKGEPATLNCKAEGRPTPTVEWYKDGERVETDRDNPRSHRMLLPSGSLFFLRIVHGRRSKPDDGSYVCVARNYLGEAVSHNASLEVALLRDDFRQNPQDVVVAVGEAATLECQPPRGHPEPTTFWRKDKARLDLKDDRITIRGGKLTISNTRKSDSGMYVCVATNMVGERDSEMAQLSVFEKPTFVRRPVNQVVLVDESVELRCQGQGDPSPSLRWRKDDVDVPRGRYETKYDKDDFVLRIKKVAVGDQGMFTCVAENRVGKVEASATLTVRARPVEAPQFVVRPRDQIVTQGRTATFPCETKGNPQPTVFWQREGSPDLLFPNQPSQEDSRFSVSEKGDLTITSVQRSDAGYYICQALTVAGSILAKAQLEISDALKDRPPPIIRQGPTNQTLAVDGLAVLGCQASGEPAPSVTWLKDGVSLLGKDPRMSLIEPGSLQIKNLKLSDSGLYTCLATSSSGETSWSAFLDVRESGEVTDSVSHNATALPGPPSKPEVTDVTKSSVSLSWHPGPEEAPLISSYVIEAFGQLVSNSWQTVAEHVKSTQYTVRDLRPNTVYLFIIRAVNAQGLGDPSPMSEPVRTQDISPAVQGVDHRRVQKELGDVVVSMHNPEVLSSTSVRVTWMVENPSQFIQGYRVLYRQTSGLPSPGAWQSQDLKVPSQRDITLTDLKKGVVYEIKVRPYFNEFQGADSESMTARTLEEAPSAPPQQVTVLTVGSHNSTSISISWDPPPSDHQNGIIQEYKIWCLGNESRFHVNKTVDAAIRSVVVGGLQTGVQYRVEVAAGTSAGVGVKSEPQPIVIGAESRDVMTGEEGNNSITDVVKQPAFIAGLGGACWIVLMGFSAWLYWRRKKRKGLSNYAVQSFTFTRAVTFQRGDRDLMGNGSRPGLLKAGDPGFPWLADSWPSTSLPANGGLGGPKDRGNFGRGDVLPTGAGEKTGTMLSDGAIYSSIDFSGKAGYSSPARVSQATPYATTQILQSNSFHELAVDRPDPRWKASLRAQQEMASLGYSLTDSRSCGNGGKAGKKKKSKSGSKTAKSNGSCWANIPLPPPPMNPLPGTEVDHYAPEHRSTGGYESDSWAPPLPVQTYLHQGLDDELEEEERVPTPPLRGVTSSPGTMPYGQASSASLGSSHHEEMQSMLQAHLDELTRAYQYEVAKQTWQMKGSPNPPKTPAPPVGYVSSTLGSDLGTDILTEGEEEDGDNEAYELSGKLCPIDYAPPGQSVDSRNGAIAGKAFSQQAQPSSPAPTDGSVLGTQSLGHQRAMYPTRKPQTETAGTEPRRKDNTADVRAPASQPLHTVGARLHGSWGSVGSDPPDECMVSTLERQHMAPWNGPVSSRGTLGRGSNQRSISDASDPARLGPSGVEPNYGELCESSQNVV</sequence>
<dbReference type="CDD" id="cd07693">
    <property type="entry name" value="IgC_1_Robo"/>
    <property type="match status" value="1"/>
</dbReference>
<evidence type="ECO:0000256" key="3">
    <source>
        <dbReference type="ARBA" id="ARBA00022500"/>
    </source>
</evidence>
<dbReference type="PANTHER" id="PTHR12231:SF242">
    <property type="entry name" value="ROUNDABOUT HOMOLOG 2"/>
    <property type="match status" value="1"/>
</dbReference>
<feature type="compositionally biased region" description="Polar residues" evidence="17">
    <location>
        <begin position="1370"/>
        <end position="1388"/>
    </location>
</feature>
<keyword evidence="5 18" id="KW-0812">Transmembrane</keyword>
<evidence type="ECO:0000256" key="16">
    <source>
        <dbReference type="ARBA" id="ARBA00061206"/>
    </source>
</evidence>
<dbReference type="GO" id="GO:0016020">
    <property type="term" value="C:membrane"/>
    <property type="evidence" value="ECO:0007669"/>
    <property type="project" value="UniProtKB-SubCell"/>
</dbReference>
<dbReference type="RefSeq" id="XP_030648056.1">
    <property type="nucleotide sequence ID" value="XM_030792196.1"/>
</dbReference>
<feature type="domain" description="Fibronectin type-III" evidence="21">
    <location>
        <begin position="530"/>
        <end position="624"/>
    </location>
</feature>
<evidence type="ECO:0000256" key="18">
    <source>
        <dbReference type="SAM" id="Phobius"/>
    </source>
</evidence>
<dbReference type="GO" id="GO:0030154">
    <property type="term" value="P:cell differentiation"/>
    <property type="evidence" value="ECO:0007669"/>
    <property type="project" value="UniProtKB-KW"/>
</dbReference>
<dbReference type="InterPro" id="IPR036179">
    <property type="entry name" value="Ig-like_dom_sf"/>
</dbReference>
<dbReference type="InterPro" id="IPR036116">
    <property type="entry name" value="FN3_sf"/>
</dbReference>
<dbReference type="SUPFAM" id="SSF48726">
    <property type="entry name" value="Immunoglobulin"/>
    <property type="match status" value="5"/>
</dbReference>
<dbReference type="Pfam" id="PF07679">
    <property type="entry name" value="I-set"/>
    <property type="match status" value="3"/>
</dbReference>
<feature type="region of interest" description="Disordered" evidence="17">
    <location>
        <begin position="519"/>
        <end position="538"/>
    </location>
</feature>
<keyword evidence="14" id="KW-0325">Glycoprotein</keyword>
<evidence type="ECO:0000256" key="17">
    <source>
        <dbReference type="SAM" id="MobiDB-lite"/>
    </source>
</evidence>
<keyword evidence="8" id="KW-0221">Differentiation</keyword>
<evidence type="ECO:0000256" key="9">
    <source>
        <dbReference type="ARBA" id="ARBA00022902"/>
    </source>
</evidence>
<feature type="compositionally biased region" description="Basic and acidic residues" evidence="17">
    <location>
        <begin position="1097"/>
        <end position="1107"/>
    </location>
</feature>
<evidence type="ECO:0000256" key="12">
    <source>
        <dbReference type="ARBA" id="ARBA00023157"/>
    </source>
</evidence>
<feature type="domain" description="Ig-like" evidence="20">
    <location>
        <begin position="423"/>
        <end position="503"/>
    </location>
</feature>
<dbReference type="InParanoid" id="A0A6J2WUY8"/>
<keyword evidence="10 18" id="KW-1133">Transmembrane helix</keyword>
<dbReference type="InterPro" id="IPR013106">
    <property type="entry name" value="Ig_V-set"/>
</dbReference>
<feature type="domain" description="Fibronectin type-III" evidence="21">
    <location>
        <begin position="745"/>
        <end position="842"/>
    </location>
</feature>
<dbReference type="PANTHER" id="PTHR12231">
    <property type="entry name" value="CTX-RELATED TYPE I TRANSMEMBRANE PROTEIN"/>
    <property type="match status" value="1"/>
</dbReference>
<evidence type="ECO:0000313" key="22">
    <source>
        <dbReference type="Proteomes" id="UP000504632"/>
    </source>
</evidence>
<comment type="subcellular location">
    <subcellularLocation>
        <location evidence="1">Membrane</location>
        <topology evidence="1">Single-pass type I membrane protein</topology>
    </subcellularLocation>
</comment>
<dbReference type="SMART" id="SM00408">
    <property type="entry name" value="IGc2"/>
    <property type="match status" value="5"/>
</dbReference>
<dbReference type="SMART" id="SM00060">
    <property type="entry name" value="FN3"/>
    <property type="match status" value="3"/>
</dbReference>
<evidence type="ECO:0000256" key="19">
    <source>
        <dbReference type="SAM" id="SignalP"/>
    </source>
</evidence>
<dbReference type="InterPro" id="IPR051170">
    <property type="entry name" value="Neural/epithelial_adhesion"/>
</dbReference>
<evidence type="ECO:0000256" key="2">
    <source>
        <dbReference type="ARBA" id="ARBA00022473"/>
    </source>
</evidence>
<evidence type="ECO:0000256" key="1">
    <source>
        <dbReference type="ARBA" id="ARBA00004479"/>
    </source>
</evidence>
<dbReference type="GO" id="GO:0007417">
    <property type="term" value="P:central nervous system development"/>
    <property type="evidence" value="ECO:0007669"/>
    <property type="project" value="UniProtKB-ARBA"/>
</dbReference>
<keyword evidence="4" id="KW-0597">Phosphoprotein</keyword>
<keyword evidence="12" id="KW-1015">Disulfide bond</keyword>
<feature type="domain" description="Fibronectin type-III" evidence="21">
    <location>
        <begin position="643"/>
        <end position="740"/>
    </location>
</feature>
<feature type="compositionally biased region" description="Acidic residues" evidence="17">
    <location>
        <begin position="1230"/>
        <end position="1240"/>
    </location>
</feature>
<evidence type="ECO:0000256" key="10">
    <source>
        <dbReference type="ARBA" id="ARBA00022989"/>
    </source>
</evidence>
<evidence type="ECO:0000256" key="4">
    <source>
        <dbReference type="ARBA" id="ARBA00022553"/>
    </source>
</evidence>
<feature type="region of interest" description="Disordered" evidence="17">
    <location>
        <begin position="1272"/>
        <end position="1348"/>
    </location>
</feature>
<dbReference type="FunFam" id="2.60.40.10:FF:000055">
    <property type="entry name" value="roundabout homolog 1 isoform X2"/>
    <property type="match status" value="1"/>
</dbReference>
<evidence type="ECO:0000313" key="23">
    <source>
        <dbReference type="RefSeq" id="XP_030648056.1"/>
    </source>
</evidence>
<dbReference type="Pfam" id="PF00041">
    <property type="entry name" value="fn3"/>
    <property type="match status" value="3"/>
</dbReference>
<proteinExistence type="inferred from homology"/>
<feature type="compositionally biased region" description="Polar residues" evidence="17">
    <location>
        <begin position="1148"/>
        <end position="1167"/>
    </location>
</feature>
<feature type="signal peptide" evidence="19">
    <location>
        <begin position="1"/>
        <end position="19"/>
    </location>
</feature>
<dbReference type="GO" id="GO:0006935">
    <property type="term" value="P:chemotaxis"/>
    <property type="evidence" value="ECO:0007669"/>
    <property type="project" value="UniProtKB-KW"/>
</dbReference>
<dbReference type="Pfam" id="PF13927">
    <property type="entry name" value="Ig_3"/>
    <property type="match status" value="2"/>
</dbReference>
<keyword evidence="9" id="KW-0524">Neurogenesis</keyword>
<comment type="similarity">
    <text evidence="16">Belongs to the immunoglobulin superfamily. ROBO family.</text>
</comment>
<gene>
    <name evidence="23" type="primary">LOC115828243</name>
</gene>
<dbReference type="FunFam" id="2.60.40.10:FF:000043">
    <property type="entry name" value="roundabout homolog 2 isoform X2"/>
    <property type="match status" value="1"/>
</dbReference>
<keyword evidence="3" id="KW-0145">Chemotaxis</keyword>
<dbReference type="SMART" id="SM00406">
    <property type="entry name" value="IGv"/>
    <property type="match status" value="4"/>
</dbReference>
<keyword evidence="22" id="KW-1185">Reference proteome</keyword>
<dbReference type="FunFam" id="2.60.40.10:FF:000053">
    <property type="entry name" value="Roundabout guidance receptor 1"/>
    <property type="match status" value="1"/>
</dbReference>
<dbReference type="PROSITE" id="PS50835">
    <property type="entry name" value="IG_LIKE"/>
    <property type="match status" value="5"/>
</dbReference>
<dbReference type="SMART" id="SM00409">
    <property type="entry name" value="IG"/>
    <property type="match status" value="5"/>
</dbReference>
<dbReference type="InterPro" id="IPR003961">
    <property type="entry name" value="FN3_dom"/>
</dbReference>
<dbReference type="PROSITE" id="PS50853">
    <property type="entry name" value="FN3"/>
    <property type="match status" value="3"/>
</dbReference>
<dbReference type="InterPro" id="IPR013098">
    <property type="entry name" value="Ig_I-set"/>
</dbReference>
<name>A0A6J2WUY8_CHACN</name>
<dbReference type="Proteomes" id="UP000504632">
    <property type="component" value="Chromosome 15"/>
</dbReference>
<feature type="region of interest" description="Disordered" evidence="17">
    <location>
        <begin position="1197"/>
        <end position="1240"/>
    </location>
</feature>
<reference evidence="23" key="1">
    <citation type="submission" date="2025-08" db="UniProtKB">
        <authorList>
            <consortium name="RefSeq"/>
        </authorList>
    </citation>
    <scope>IDENTIFICATION</scope>
</reference>
<dbReference type="InterPro" id="IPR007110">
    <property type="entry name" value="Ig-like_dom"/>
</dbReference>
<dbReference type="CDD" id="cd00063">
    <property type="entry name" value="FN3"/>
    <property type="match status" value="3"/>
</dbReference>
<keyword evidence="11 18" id="KW-0472">Membrane</keyword>